<proteinExistence type="predicted"/>
<name>A0A0A9EH98_ARUDO</name>
<sequence length="13" mass="1532">MQGELAYEPQRPI</sequence>
<accession>A0A0A9EH98</accession>
<dbReference type="EMBL" id="GBRH01199492">
    <property type="protein sequence ID" value="JAD98403.1"/>
    <property type="molecule type" value="Transcribed_RNA"/>
</dbReference>
<reference evidence="1" key="1">
    <citation type="submission" date="2014-09" db="EMBL/GenBank/DDBJ databases">
        <authorList>
            <person name="Magalhaes I.L.F."/>
            <person name="Oliveira U."/>
            <person name="Santos F.R."/>
            <person name="Vidigal T.H.D.A."/>
            <person name="Brescovit A.D."/>
            <person name="Santos A.J."/>
        </authorList>
    </citation>
    <scope>NUCLEOTIDE SEQUENCE</scope>
    <source>
        <tissue evidence="1">Shoot tissue taken approximately 20 cm above the soil surface</tissue>
    </source>
</reference>
<evidence type="ECO:0000313" key="1">
    <source>
        <dbReference type="EMBL" id="JAD98403.1"/>
    </source>
</evidence>
<protein>
    <submittedName>
        <fullName evidence="1">Uncharacterized protein</fullName>
    </submittedName>
</protein>
<reference evidence="1" key="2">
    <citation type="journal article" date="2015" name="Data Brief">
        <title>Shoot transcriptome of the giant reed, Arundo donax.</title>
        <authorList>
            <person name="Barrero R.A."/>
            <person name="Guerrero F.D."/>
            <person name="Moolhuijzen P."/>
            <person name="Goolsby J.A."/>
            <person name="Tidwell J."/>
            <person name="Bellgard S.E."/>
            <person name="Bellgard M.I."/>
        </authorList>
    </citation>
    <scope>NUCLEOTIDE SEQUENCE</scope>
    <source>
        <tissue evidence="1">Shoot tissue taken approximately 20 cm above the soil surface</tissue>
    </source>
</reference>
<organism evidence="1">
    <name type="scientific">Arundo donax</name>
    <name type="common">Giant reed</name>
    <name type="synonym">Donax arundinaceus</name>
    <dbReference type="NCBI Taxonomy" id="35708"/>
    <lineage>
        <taxon>Eukaryota</taxon>
        <taxon>Viridiplantae</taxon>
        <taxon>Streptophyta</taxon>
        <taxon>Embryophyta</taxon>
        <taxon>Tracheophyta</taxon>
        <taxon>Spermatophyta</taxon>
        <taxon>Magnoliopsida</taxon>
        <taxon>Liliopsida</taxon>
        <taxon>Poales</taxon>
        <taxon>Poaceae</taxon>
        <taxon>PACMAD clade</taxon>
        <taxon>Arundinoideae</taxon>
        <taxon>Arundineae</taxon>
        <taxon>Arundo</taxon>
    </lineage>
</organism>